<dbReference type="InterPro" id="IPR002123">
    <property type="entry name" value="Plipid/glycerol_acylTrfase"/>
</dbReference>
<dbReference type="EMBL" id="CP027433">
    <property type="protein sequence ID" value="AVL99270.1"/>
    <property type="molecule type" value="Genomic_DNA"/>
</dbReference>
<dbReference type="OrthoDB" id="3210041at2"/>
<feature type="domain" description="Phospholipid/glycerol acyltransferase" evidence="4">
    <location>
        <begin position="37"/>
        <end position="152"/>
    </location>
</feature>
<dbReference type="AlphaFoldDB" id="A0A2S0KCA3"/>
<dbReference type="GO" id="GO:0003841">
    <property type="term" value="F:1-acylglycerol-3-phosphate O-acyltransferase activity"/>
    <property type="evidence" value="ECO:0007669"/>
    <property type="project" value="TreeGrafter"/>
</dbReference>
<dbReference type="GO" id="GO:0005886">
    <property type="term" value="C:plasma membrane"/>
    <property type="evidence" value="ECO:0007669"/>
    <property type="project" value="TreeGrafter"/>
</dbReference>
<evidence type="ECO:0000256" key="1">
    <source>
        <dbReference type="ARBA" id="ARBA00022679"/>
    </source>
</evidence>
<dbReference type="GO" id="GO:0006654">
    <property type="term" value="P:phosphatidic acid biosynthetic process"/>
    <property type="evidence" value="ECO:0007669"/>
    <property type="project" value="TreeGrafter"/>
</dbReference>
<keyword evidence="2 5" id="KW-0012">Acyltransferase</keyword>
<sequence length="268" mass="29090">MEPVYDTVIGMARTLWLAQGLKFKISGVENVPVDGPGVVAINHTGYLDFTLAGIPAFLQGKRKVRFMAKKEVFDNKVGGPVMRALKHIPVDRGSGAESYQAAVEYLKNGELVGVYPEATISRSFEIKTLKSGAARMALESGAPIIPTVIWGAQRIWTKGHPKALGRHNFKIAIGVCEPIVPDGTAEEITRRLHDSMSAKLDELQEFYAEWNGPYPAGEFWVPAKFGGGAPTLEEANAMDAADAEAKAKKRAEQPADGRAGEQRDEGDR</sequence>
<dbReference type="Proteomes" id="UP000239814">
    <property type="component" value="Chromosome"/>
</dbReference>
<evidence type="ECO:0000259" key="4">
    <source>
        <dbReference type="SMART" id="SM00563"/>
    </source>
</evidence>
<dbReference type="KEGG" id="git:C6V83_02115"/>
<accession>A0A2S0KCA3</accession>
<gene>
    <name evidence="5" type="ORF">C6V83_02115</name>
</gene>
<evidence type="ECO:0000256" key="2">
    <source>
        <dbReference type="ARBA" id="ARBA00023315"/>
    </source>
</evidence>
<evidence type="ECO:0000313" key="6">
    <source>
        <dbReference type="Proteomes" id="UP000239814"/>
    </source>
</evidence>
<dbReference type="Pfam" id="PF01553">
    <property type="entry name" value="Acyltransferase"/>
    <property type="match status" value="1"/>
</dbReference>
<dbReference type="SUPFAM" id="SSF69593">
    <property type="entry name" value="Glycerol-3-phosphate (1)-acyltransferase"/>
    <property type="match status" value="1"/>
</dbReference>
<evidence type="ECO:0000256" key="3">
    <source>
        <dbReference type="SAM" id="MobiDB-lite"/>
    </source>
</evidence>
<feature type="compositionally biased region" description="Basic and acidic residues" evidence="3">
    <location>
        <begin position="243"/>
        <end position="268"/>
    </location>
</feature>
<dbReference type="RefSeq" id="WP_105941005.1">
    <property type="nucleotide sequence ID" value="NZ_CP027433.1"/>
</dbReference>
<dbReference type="PANTHER" id="PTHR10434">
    <property type="entry name" value="1-ACYL-SN-GLYCEROL-3-PHOSPHATE ACYLTRANSFERASE"/>
    <property type="match status" value="1"/>
</dbReference>
<proteinExistence type="predicted"/>
<keyword evidence="6" id="KW-1185">Reference proteome</keyword>
<organism evidence="5 6">
    <name type="scientific">Gordonia iterans</name>
    <dbReference type="NCBI Taxonomy" id="1004901"/>
    <lineage>
        <taxon>Bacteria</taxon>
        <taxon>Bacillati</taxon>
        <taxon>Actinomycetota</taxon>
        <taxon>Actinomycetes</taxon>
        <taxon>Mycobacteriales</taxon>
        <taxon>Gordoniaceae</taxon>
        <taxon>Gordonia</taxon>
    </lineage>
</organism>
<dbReference type="SMART" id="SM00563">
    <property type="entry name" value="PlsC"/>
    <property type="match status" value="1"/>
</dbReference>
<protein>
    <submittedName>
        <fullName evidence="5">1-acyl-sn-glycerol-3-phosphate acyltransferase</fullName>
    </submittedName>
</protein>
<dbReference type="CDD" id="cd07989">
    <property type="entry name" value="LPLAT_AGPAT-like"/>
    <property type="match status" value="1"/>
</dbReference>
<evidence type="ECO:0000313" key="5">
    <source>
        <dbReference type="EMBL" id="AVL99270.1"/>
    </source>
</evidence>
<dbReference type="PANTHER" id="PTHR10434:SF55">
    <property type="entry name" value="POSSIBLE ACYLTRANSFERASE"/>
    <property type="match status" value="1"/>
</dbReference>
<reference evidence="5 6" key="1">
    <citation type="submission" date="2018-03" db="EMBL/GenBank/DDBJ databases">
        <title>Characteristics and genome of n-alkane degrading marine bacteria Gordonia iterans isolated from crude oil contaminated in Tae-an, South Korea.</title>
        <authorList>
            <person name="Lee S.-S."/>
            <person name="Kim H."/>
        </authorList>
    </citation>
    <scope>NUCLEOTIDE SEQUENCE [LARGE SCALE GENOMIC DNA]</scope>
    <source>
        <strain evidence="5 6">Co17</strain>
    </source>
</reference>
<feature type="region of interest" description="Disordered" evidence="3">
    <location>
        <begin position="231"/>
        <end position="268"/>
    </location>
</feature>
<keyword evidence="1 5" id="KW-0808">Transferase</keyword>
<name>A0A2S0KCA3_9ACTN</name>